<dbReference type="Proteomes" id="UP000468581">
    <property type="component" value="Unassembled WGS sequence"/>
</dbReference>
<keyword evidence="1" id="KW-0732">Signal</keyword>
<evidence type="ECO:0000313" key="3">
    <source>
        <dbReference type="Proteomes" id="UP000468581"/>
    </source>
</evidence>
<dbReference type="AlphaFoldDB" id="A0A6P0UP08"/>
<gene>
    <name evidence="2" type="ORF">GWK08_01360</name>
</gene>
<organism evidence="2 3">
    <name type="scientific">Leptobacterium flavescens</name>
    <dbReference type="NCBI Taxonomy" id="472055"/>
    <lineage>
        <taxon>Bacteria</taxon>
        <taxon>Pseudomonadati</taxon>
        <taxon>Bacteroidota</taxon>
        <taxon>Flavobacteriia</taxon>
        <taxon>Flavobacteriales</taxon>
        <taxon>Flavobacteriaceae</taxon>
        <taxon>Leptobacterium</taxon>
    </lineage>
</organism>
<keyword evidence="3" id="KW-1185">Reference proteome</keyword>
<accession>A0A6P0UP08</accession>
<protein>
    <submittedName>
        <fullName evidence="2">Type IX secretion system membrane protein PorP/SprF</fullName>
    </submittedName>
</protein>
<dbReference type="Pfam" id="PF11751">
    <property type="entry name" value="PorP_SprF"/>
    <property type="match status" value="1"/>
</dbReference>
<dbReference type="RefSeq" id="WP_163605114.1">
    <property type="nucleotide sequence ID" value="NZ_JAABOO010000001.1"/>
</dbReference>
<name>A0A6P0UP08_9FLAO</name>
<comment type="caution">
    <text evidence="2">The sequence shown here is derived from an EMBL/GenBank/DDBJ whole genome shotgun (WGS) entry which is preliminary data.</text>
</comment>
<feature type="signal peptide" evidence="1">
    <location>
        <begin position="1"/>
        <end position="22"/>
    </location>
</feature>
<dbReference type="InterPro" id="IPR019861">
    <property type="entry name" value="PorP/SprF_Bacteroidetes"/>
</dbReference>
<dbReference type="EMBL" id="JAABOO010000001">
    <property type="protein sequence ID" value="NER12076.1"/>
    <property type="molecule type" value="Genomic_DNA"/>
</dbReference>
<dbReference type="SUPFAM" id="SSF103515">
    <property type="entry name" value="Autotransporter"/>
    <property type="match status" value="1"/>
</dbReference>
<proteinExistence type="predicted"/>
<dbReference type="NCBIfam" id="TIGR03519">
    <property type="entry name" value="T9SS_PorP_fam"/>
    <property type="match status" value="1"/>
</dbReference>
<evidence type="ECO:0000313" key="2">
    <source>
        <dbReference type="EMBL" id="NER12076.1"/>
    </source>
</evidence>
<sequence>MKLYKSVVLGFLLIGCAFNTFAQQEPTYTLYRYNTAFFNPAAFGLDENVSLRSDFRSQFVNIENAPETQSFYLSIPVNEKIGVGVTTIVDNVFIEQATSLFASFSYKLQIGFATDLYFGIQAGGTFVNIDFNSLDLPTDPLFAQNANTFNPNVGAGLYLKNENYFASLSSPRILSTDRIDDESGVVTTANNELQLYLSGGYHFKLSDAVVFTPSSLLRFSSDETVLDVTATFKFLDRFEVGANYRLDRALGGLAYVSIQNWLEIGYAYESNTSDINTFEDGTHEIALAFKF</sequence>
<dbReference type="PROSITE" id="PS51257">
    <property type="entry name" value="PROKAR_LIPOPROTEIN"/>
    <property type="match status" value="1"/>
</dbReference>
<dbReference type="InterPro" id="IPR036709">
    <property type="entry name" value="Autotransporte_beta_dom_sf"/>
</dbReference>
<evidence type="ECO:0000256" key="1">
    <source>
        <dbReference type="SAM" id="SignalP"/>
    </source>
</evidence>
<feature type="chain" id="PRO_5026938294" evidence="1">
    <location>
        <begin position="23"/>
        <end position="291"/>
    </location>
</feature>
<reference evidence="2 3" key="1">
    <citation type="submission" date="2020-01" db="EMBL/GenBank/DDBJ databases">
        <title>Leptobacterium flavescens.</title>
        <authorList>
            <person name="Wang G."/>
        </authorList>
    </citation>
    <scope>NUCLEOTIDE SEQUENCE [LARGE SCALE GENOMIC DNA]</scope>
    <source>
        <strain evidence="2 3">KCTC 22160</strain>
    </source>
</reference>